<dbReference type="PANTHER" id="PTHR32089">
    <property type="entry name" value="METHYL-ACCEPTING CHEMOTAXIS PROTEIN MCPB"/>
    <property type="match status" value="1"/>
</dbReference>
<evidence type="ECO:0008006" key="17">
    <source>
        <dbReference type="Google" id="ProtNLM"/>
    </source>
</evidence>
<dbReference type="Gene3D" id="3.30.450.20">
    <property type="entry name" value="PAS domain"/>
    <property type="match status" value="2"/>
</dbReference>
<proteinExistence type="inferred from homology"/>
<dbReference type="SUPFAM" id="SSF58104">
    <property type="entry name" value="Methyl-accepting chemotaxis protein (MCP) signaling domain"/>
    <property type="match status" value="1"/>
</dbReference>
<keyword evidence="6 10" id="KW-0472">Membrane</keyword>
<evidence type="ECO:0000256" key="3">
    <source>
        <dbReference type="ARBA" id="ARBA00022500"/>
    </source>
</evidence>
<evidence type="ECO:0000256" key="4">
    <source>
        <dbReference type="ARBA" id="ARBA00022692"/>
    </source>
</evidence>
<gene>
    <name evidence="14" type="ORF">BI344_11120</name>
    <name evidence="13" type="ORF">BI347_09405</name>
</gene>
<evidence type="ECO:0000313" key="14">
    <source>
        <dbReference type="EMBL" id="OHX18082.1"/>
    </source>
</evidence>
<protein>
    <recommendedName>
        <fullName evidence="17">Chemotaxis protein</fullName>
    </recommendedName>
</protein>
<evidence type="ECO:0000256" key="5">
    <source>
        <dbReference type="ARBA" id="ARBA00022989"/>
    </source>
</evidence>
<dbReference type="CDD" id="cd11386">
    <property type="entry name" value="MCP_signal"/>
    <property type="match status" value="1"/>
</dbReference>
<evidence type="ECO:0000313" key="13">
    <source>
        <dbReference type="EMBL" id="OHX13707.1"/>
    </source>
</evidence>
<dbReference type="GO" id="GO:0007165">
    <property type="term" value="P:signal transduction"/>
    <property type="evidence" value="ECO:0007669"/>
    <property type="project" value="UniProtKB-KW"/>
</dbReference>
<reference evidence="15 16" key="1">
    <citation type="submission" date="2016-09" db="EMBL/GenBank/DDBJ databases">
        <title>Chromobacterium muskegensis sp. nov., an insecticidal bacterium isolated from Sphagnum bogs.</title>
        <authorList>
            <person name="Sparks M.E."/>
            <person name="Blackburn M.B."/>
            <person name="Gundersen-Rindal D.E."/>
            <person name="Mitchell A."/>
            <person name="Farrar R."/>
            <person name="Kuhar D."/>
        </authorList>
    </citation>
    <scope>NUCLEOTIDE SEQUENCE [LARGE SCALE GENOMIC DNA]</scope>
    <source>
        <strain evidence="14 16">14B-1</strain>
        <strain evidence="13 15">37-2</strain>
    </source>
</reference>
<dbReference type="FunFam" id="1.10.287.950:FF:000001">
    <property type="entry name" value="Methyl-accepting chemotaxis sensory transducer"/>
    <property type="match status" value="1"/>
</dbReference>
<dbReference type="SMART" id="SM00283">
    <property type="entry name" value="MA"/>
    <property type="match status" value="1"/>
</dbReference>
<dbReference type="Gene3D" id="1.10.287.950">
    <property type="entry name" value="Methyl-accepting chemotaxis protein"/>
    <property type="match status" value="1"/>
</dbReference>
<dbReference type="CDD" id="cd06225">
    <property type="entry name" value="HAMP"/>
    <property type="match status" value="1"/>
</dbReference>
<feature type="domain" description="HAMP" evidence="12">
    <location>
        <begin position="294"/>
        <end position="348"/>
    </location>
</feature>
<dbReference type="GO" id="GO:0004888">
    <property type="term" value="F:transmembrane signaling receptor activity"/>
    <property type="evidence" value="ECO:0007669"/>
    <property type="project" value="InterPro"/>
</dbReference>
<keyword evidence="2" id="KW-1003">Cell membrane</keyword>
<dbReference type="CDD" id="cd12913">
    <property type="entry name" value="PDC1_MCP_like"/>
    <property type="match status" value="1"/>
</dbReference>
<dbReference type="STRING" id="1903179.BI347_09405"/>
<keyword evidence="4 10" id="KW-0812">Transmembrane</keyword>
<evidence type="ECO:0000259" key="11">
    <source>
        <dbReference type="PROSITE" id="PS50111"/>
    </source>
</evidence>
<dbReference type="Pfam" id="PF00015">
    <property type="entry name" value="MCPsignal"/>
    <property type="match status" value="1"/>
</dbReference>
<dbReference type="Proteomes" id="UP000180088">
    <property type="component" value="Unassembled WGS sequence"/>
</dbReference>
<dbReference type="GO" id="GO:0005886">
    <property type="term" value="C:plasma membrane"/>
    <property type="evidence" value="ECO:0007669"/>
    <property type="project" value="UniProtKB-SubCell"/>
</dbReference>
<evidence type="ECO:0000256" key="6">
    <source>
        <dbReference type="ARBA" id="ARBA00023136"/>
    </source>
</evidence>
<dbReference type="SUPFAM" id="SSF103190">
    <property type="entry name" value="Sensory domain-like"/>
    <property type="match status" value="1"/>
</dbReference>
<organism evidence="13 15">
    <name type="scientific">Chromobacterium sphagni</name>
    <dbReference type="NCBI Taxonomy" id="1903179"/>
    <lineage>
        <taxon>Bacteria</taxon>
        <taxon>Pseudomonadati</taxon>
        <taxon>Pseudomonadota</taxon>
        <taxon>Betaproteobacteria</taxon>
        <taxon>Neisseriales</taxon>
        <taxon>Chromobacteriaceae</taxon>
        <taxon>Chromobacterium</taxon>
    </lineage>
</organism>
<dbReference type="AlphaFoldDB" id="A0A1S1X2F4"/>
<comment type="similarity">
    <text evidence="8">Belongs to the methyl-accepting chemotaxis (MCP) protein family.</text>
</comment>
<comment type="subcellular location">
    <subcellularLocation>
        <location evidence="1">Cell membrane</location>
        <topology evidence="1">Multi-pass membrane protein</topology>
    </subcellularLocation>
</comment>
<dbReference type="Pfam" id="PF02743">
    <property type="entry name" value="dCache_1"/>
    <property type="match status" value="1"/>
</dbReference>
<evidence type="ECO:0000256" key="8">
    <source>
        <dbReference type="ARBA" id="ARBA00029447"/>
    </source>
</evidence>
<dbReference type="Proteomes" id="UP000180280">
    <property type="component" value="Unassembled WGS sequence"/>
</dbReference>
<dbReference type="PROSITE" id="PS50111">
    <property type="entry name" value="CHEMOTAXIS_TRANSDUC_2"/>
    <property type="match status" value="1"/>
</dbReference>
<dbReference type="PROSITE" id="PS50885">
    <property type="entry name" value="HAMP"/>
    <property type="match status" value="1"/>
</dbReference>
<accession>A0A1S1X2F4</accession>
<keyword evidence="16" id="KW-1185">Reference proteome</keyword>
<dbReference type="OrthoDB" id="8576332at2"/>
<evidence type="ECO:0000313" key="15">
    <source>
        <dbReference type="Proteomes" id="UP000180088"/>
    </source>
</evidence>
<keyword evidence="7 9" id="KW-0807">Transducer</keyword>
<name>A0A1S1X2F4_9NEIS</name>
<feature type="transmembrane region" description="Helical" evidence="10">
    <location>
        <begin position="270"/>
        <end position="294"/>
    </location>
</feature>
<dbReference type="EMBL" id="MKCT01000061">
    <property type="protein sequence ID" value="OHX18082.1"/>
    <property type="molecule type" value="Genomic_DNA"/>
</dbReference>
<dbReference type="RefSeq" id="WP_071114295.1">
    <property type="nucleotide sequence ID" value="NZ_MKCS01000001.1"/>
</dbReference>
<sequence length="625" mass="66973">MRSLRVKLIAFIALLLVVLGVVITVLVYSQMRSEIVHGVENELDGTSKGYASLVSGWYQSKLKVVLAGNQVLAMPEPMPMLARLSDAGGYAMTYIGTADHRMIRSDFKPQPQGYDPVARPWYQQAQASGQPGVSDPYVDFDTKKLVVTFVSPVKDGSTLKAVIGGDIFIDDLVKTVLSVKLRGNGYAFLTDKSGKVIAHPDNSLTLKPLSEKVPELTGERLTQLASNNEMAEVGIGGESKLVEVQPVEGTNWLLGVVTDESVVTSPLHTLLMTIIGLGALCVAILIPLASVMLSKMLSGLGRLRGAMLEISQGEGDLTRRIQVSGQDEIAETATAFNRFIGQLQSMFVAVKSEAERVTGGVESVTQTVDKVAHDSRQIADVSSSNAATLEEITVSISHIADAAREADSLVNHTGEVSSESASGMQRISSEMNSTVEAVKGLSSMLSSLDQRSQQISGITNVIKDIADQTNLLALNAAIEAARAGEMGRGFAVVADEVRKLAERTGQATVEISGMVSTIREETSQAVSNMQRTVSSVDGGVELTLGAVERIEQIQKAMEEVMAKMNEITLSTSEQHKATTLIAQSTEQINGRIVDSDDALQTVRETLSELSHSASSMRQLFSSFRV</sequence>
<comment type="caution">
    <text evidence="13">The sequence shown here is derived from an EMBL/GenBank/DDBJ whole genome shotgun (WGS) entry which is preliminary data.</text>
</comment>
<dbReference type="GO" id="GO:0006935">
    <property type="term" value="P:chemotaxis"/>
    <property type="evidence" value="ECO:0007669"/>
    <property type="project" value="UniProtKB-KW"/>
</dbReference>
<dbReference type="InterPro" id="IPR003660">
    <property type="entry name" value="HAMP_dom"/>
</dbReference>
<evidence type="ECO:0000256" key="1">
    <source>
        <dbReference type="ARBA" id="ARBA00004651"/>
    </source>
</evidence>
<dbReference type="PRINTS" id="PR00260">
    <property type="entry name" value="CHEMTRNSDUCR"/>
</dbReference>
<dbReference type="InterPro" id="IPR004089">
    <property type="entry name" value="MCPsignal_dom"/>
</dbReference>
<dbReference type="PANTHER" id="PTHR32089:SF117">
    <property type="entry name" value="METHYL ACCEPTING SENSORY TRANSDUCER WITH CACHE_1 SMALL MOLECULE BINDING DOMAIN"/>
    <property type="match status" value="1"/>
</dbReference>
<keyword evidence="5 10" id="KW-1133">Transmembrane helix</keyword>
<evidence type="ECO:0000256" key="10">
    <source>
        <dbReference type="SAM" id="Phobius"/>
    </source>
</evidence>
<dbReference type="InterPro" id="IPR004090">
    <property type="entry name" value="Chemotax_Me-accpt_rcpt"/>
</dbReference>
<evidence type="ECO:0000256" key="9">
    <source>
        <dbReference type="PROSITE-ProRule" id="PRU00284"/>
    </source>
</evidence>
<keyword evidence="3" id="KW-0145">Chemotaxis</keyword>
<dbReference type="Pfam" id="PF00672">
    <property type="entry name" value="HAMP"/>
    <property type="match status" value="1"/>
</dbReference>
<evidence type="ECO:0000256" key="7">
    <source>
        <dbReference type="ARBA" id="ARBA00023224"/>
    </source>
</evidence>
<evidence type="ECO:0000259" key="12">
    <source>
        <dbReference type="PROSITE" id="PS50885"/>
    </source>
</evidence>
<dbReference type="EMBL" id="MKCS01000001">
    <property type="protein sequence ID" value="OHX13707.1"/>
    <property type="molecule type" value="Genomic_DNA"/>
</dbReference>
<dbReference type="SMART" id="SM00304">
    <property type="entry name" value="HAMP"/>
    <property type="match status" value="2"/>
</dbReference>
<feature type="domain" description="Methyl-accepting transducer" evidence="11">
    <location>
        <begin position="353"/>
        <end position="589"/>
    </location>
</feature>
<evidence type="ECO:0000256" key="2">
    <source>
        <dbReference type="ARBA" id="ARBA00022475"/>
    </source>
</evidence>
<dbReference type="InterPro" id="IPR033479">
    <property type="entry name" value="dCache_1"/>
</dbReference>
<evidence type="ECO:0000313" key="16">
    <source>
        <dbReference type="Proteomes" id="UP000180280"/>
    </source>
</evidence>
<dbReference type="CDD" id="cd12912">
    <property type="entry name" value="PDC2_MCP_like"/>
    <property type="match status" value="1"/>
</dbReference>
<dbReference type="InterPro" id="IPR029151">
    <property type="entry name" value="Sensor-like_sf"/>
</dbReference>